<dbReference type="RefSeq" id="XP_019029144.1">
    <property type="nucleotide sequence ID" value="XM_019178867.1"/>
</dbReference>
<feature type="compositionally biased region" description="Low complexity" evidence="1">
    <location>
        <begin position="77"/>
        <end position="103"/>
    </location>
</feature>
<feature type="region of interest" description="Disordered" evidence="1">
    <location>
        <begin position="1054"/>
        <end position="1080"/>
    </location>
</feature>
<dbReference type="SMART" id="SM00501">
    <property type="entry name" value="BRIGHT"/>
    <property type="match status" value="1"/>
</dbReference>
<dbReference type="Gene3D" id="1.10.150.60">
    <property type="entry name" value="ARID DNA-binding domain"/>
    <property type="match status" value="1"/>
</dbReference>
<feature type="compositionally biased region" description="Polar residues" evidence="1">
    <location>
        <begin position="339"/>
        <end position="359"/>
    </location>
</feature>
<feature type="region of interest" description="Disordered" evidence="1">
    <location>
        <begin position="792"/>
        <end position="834"/>
    </location>
</feature>
<protein>
    <recommendedName>
        <fullName evidence="2">ARID domain-containing protein</fullName>
    </recommendedName>
</protein>
<organism evidence="3 4">
    <name type="scientific">Cryptococcus wingfieldii CBS 7118</name>
    <dbReference type="NCBI Taxonomy" id="1295528"/>
    <lineage>
        <taxon>Eukaryota</taxon>
        <taxon>Fungi</taxon>
        <taxon>Dikarya</taxon>
        <taxon>Basidiomycota</taxon>
        <taxon>Agaricomycotina</taxon>
        <taxon>Tremellomycetes</taxon>
        <taxon>Tremellales</taxon>
        <taxon>Cryptococcaceae</taxon>
        <taxon>Cryptococcus</taxon>
    </lineage>
</organism>
<feature type="compositionally biased region" description="Low complexity" evidence="1">
    <location>
        <begin position="1055"/>
        <end position="1070"/>
    </location>
</feature>
<feature type="compositionally biased region" description="Low complexity" evidence="1">
    <location>
        <begin position="425"/>
        <end position="436"/>
    </location>
</feature>
<dbReference type="OrthoDB" id="1938591at2759"/>
<feature type="region of interest" description="Disordered" evidence="1">
    <location>
        <begin position="862"/>
        <end position="898"/>
    </location>
</feature>
<gene>
    <name evidence="3" type="ORF">L198_06834</name>
</gene>
<feature type="compositionally biased region" description="Polar residues" evidence="1">
    <location>
        <begin position="56"/>
        <end position="67"/>
    </location>
</feature>
<evidence type="ECO:0000313" key="4">
    <source>
        <dbReference type="Proteomes" id="UP000094819"/>
    </source>
</evidence>
<dbReference type="Proteomes" id="UP000094819">
    <property type="component" value="Unassembled WGS sequence"/>
</dbReference>
<feature type="region of interest" description="Disordered" evidence="1">
    <location>
        <begin position="563"/>
        <end position="651"/>
    </location>
</feature>
<dbReference type="EMBL" id="AWGH01000026">
    <property type="protein sequence ID" value="ODN88076.1"/>
    <property type="molecule type" value="Genomic_DNA"/>
</dbReference>
<feature type="compositionally biased region" description="Low complexity" evidence="1">
    <location>
        <begin position="1151"/>
        <end position="1169"/>
    </location>
</feature>
<feature type="compositionally biased region" description="Low complexity" evidence="1">
    <location>
        <begin position="1318"/>
        <end position="1334"/>
    </location>
</feature>
<dbReference type="SMART" id="SM01014">
    <property type="entry name" value="ARID"/>
    <property type="match status" value="1"/>
</dbReference>
<feature type="region of interest" description="Disordered" evidence="1">
    <location>
        <begin position="399"/>
        <end position="436"/>
    </location>
</feature>
<feature type="region of interest" description="Disordered" evidence="1">
    <location>
        <begin position="1303"/>
        <end position="1339"/>
    </location>
</feature>
<evidence type="ECO:0000256" key="1">
    <source>
        <dbReference type="SAM" id="MobiDB-lite"/>
    </source>
</evidence>
<feature type="compositionally biased region" description="Low complexity" evidence="1">
    <location>
        <begin position="563"/>
        <end position="577"/>
    </location>
</feature>
<feature type="compositionally biased region" description="Low complexity" evidence="1">
    <location>
        <begin position="1099"/>
        <end position="1113"/>
    </location>
</feature>
<feature type="compositionally biased region" description="Low complexity" evidence="1">
    <location>
        <begin position="211"/>
        <end position="231"/>
    </location>
</feature>
<feature type="compositionally biased region" description="Low complexity" evidence="1">
    <location>
        <begin position="862"/>
        <end position="892"/>
    </location>
</feature>
<dbReference type="GeneID" id="30196045"/>
<dbReference type="SUPFAM" id="SSF46774">
    <property type="entry name" value="ARID-like"/>
    <property type="match status" value="1"/>
</dbReference>
<evidence type="ECO:0000313" key="3">
    <source>
        <dbReference type="EMBL" id="ODN88076.1"/>
    </source>
</evidence>
<feature type="region of interest" description="Disordered" evidence="1">
    <location>
        <begin position="329"/>
        <end position="365"/>
    </location>
</feature>
<feature type="compositionally biased region" description="Pro residues" evidence="1">
    <location>
        <begin position="407"/>
        <end position="424"/>
    </location>
</feature>
<feature type="compositionally biased region" description="Polar residues" evidence="1">
    <location>
        <begin position="600"/>
        <end position="649"/>
    </location>
</feature>
<accession>A0A1E3IJE7</accession>
<dbReference type="InterPro" id="IPR036431">
    <property type="entry name" value="ARID_dom_sf"/>
</dbReference>
<feature type="region of interest" description="Disordered" evidence="1">
    <location>
        <begin position="1099"/>
        <end position="1239"/>
    </location>
</feature>
<sequence>MSNNQQPFGGLNMAQLNQLNPALFAQLTGQMQQQQQQQNQPQASNTASNLLGGMQMPNQPGNNQVGAQNMGGLRGIPPQLLQQMQQQTSQSNPNQPQRPPAQQNDKVSAMQNMMMPMYNRLQTQNRDRLEQARLQAVSNPALQAQVAAEQLKAHQNAQAAQSAQAQTYAQAHAQQQASQQVQQQSLGVQGVAGMQGMGGLPGMGGMVGFSQNQDQQGLGQNGHRPQSQLPNLSQQQGLGVAGQGQGMMDDNVRRAALQNMLQNNSTPAQPTAPATNNAIPPEVRELLQSHPDIVQTIFRKHASNSAGAMEEIRRVMVALRGQGAGVPVGINGQVAPPRTVTQPVQGNATQQGHQRVGSENFNMNQFGNMNQMDLLQQLKQTPQMNQQVLPSPQIHNANTATNQQTYPQPPQTRPAPPRIQPTPPQNNRQPQPAQAQMAGVMGALANMGQWTSERVLQVVIGLSKKIGQARDEGAGAAGGAPGGRPWSPAESIAKFQLLLVLAELKKRGMMIPEDVLAVGGILMPMANHREALLNVEPAKLQEVAKLTFANVERIRQATMAQQQQQQNVGQAPQVQGQDQMSAQQLAARRFQGQQQSQQQPMRGSQNNPIELVTPTMNNSQLPGQFPTPVQASAGSAPMAQQPSGQSMPNATPLLGNAQPPMQGQQSGQTGMEAIQDIPEDAFYSSMSAMMRKGTMPVLQNGVPSIEGKPVNLHKLFQIVIRNNGFANIDAMRWTFIAGQLGFAHPGTNTSTETGQPPISSPHIAGQIRSIYASVLQPMETAFMAARRARMGARAGQPQAQKGGTGATPLLGSAAPIGQGQQQQTQGSGGLSEQQKRFLDAAKASGGGPSVVEAWQQQQALHAAQQSQQQQQQQQQQAPQQANASRQQQSQAAGPTPQDLQNYTKMAFKMLELIKVSDGLIRGNLDKMPNQPGVDARGYVNDLRTIIPSAKEAETRLPILLMLMNDADTSFDQQLVMQCLHACIAPQYAFLAAERQNRYVLASADLMRIKTSLSGFNGRLQTVTKLINERPGGSLRIKAMVESVHNVRTAMLAKTQQQQAQAQSQMQTQGQGQDGLGLGLNLGNMRDMVQQTTQSLFQQAPAAQSSLAPPSASQNIALKDSPSAMQDAIRQKGLRVEDLKQPPAPKRGGKKPGIAAGPGSSPAAAAVSGATPEGTALKTPGATGDSPKDKKVNKRKRQPTGDKGGKGKKKATDANVPELPSPIVSTAIPPQPSAPGPQVNSLELQLTAEKSARKAEIEAHRGFFDQQQEMMSVAGLGDESKSVDSALEMFGAIYGAHQQGLSQAASHLETGLPTSESNPSAAPLSASAPAPSAPLQAGGMDPNDSDLFDTYFDASQFSIASNLPTPDLVIETPHPYGAAAVAEGHGAREEGVDSSPESVRTVGSTGVVVVGENKATTAGTEVDLGEGAQGKRVILGSPGSMAYNGGIEW</sequence>
<dbReference type="PROSITE" id="PS51011">
    <property type="entry name" value="ARID"/>
    <property type="match status" value="1"/>
</dbReference>
<comment type="caution">
    <text evidence="3">The sequence shown here is derived from an EMBL/GenBank/DDBJ whole genome shotgun (WGS) entry which is preliminary data.</text>
</comment>
<dbReference type="InterPro" id="IPR001606">
    <property type="entry name" value="ARID_dom"/>
</dbReference>
<dbReference type="GO" id="GO:0003677">
    <property type="term" value="F:DNA binding"/>
    <property type="evidence" value="ECO:0007669"/>
    <property type="project" value="InterPro"/>
</dbReference>
<dbReference type="PANTHER" id="PTHR48125">
    <property type="entry name" value="LP07818P1"/>
    <property type="match status" value="1"/>
</dbReference>
<feature type="compositionally biased region" description="Low complexity" evidence="1">
    <location>
        <begin position="28"/>
        <end position="42"/>
    </location>
</feature>
<feature type="domain" description="ARID" evidence="2">
    <location>
        <begin position="676"/>
        <end position="783"/>
    </location>
</feature>
<name>A0A1E3IJE7_9TREE</name>
<proteinExistence type="predicted"/>
<feature type="region of interest" description="Disordered" evidence="1">
    <location>
        <begin position="207"/>
        <end position="231"/>
    </location>
</feature>
<dbReference type="Pfam" id="PF01388">
    <property type="entry name" value="ARID"/>
    <property type="match status" value="1"/>
</dbReference>
<feature type="region of interest" description="Disordered" evidence="1">
    <location>
        <begin position="28"/>
        <end position="105"/>
    </location>
</feature>
<reference evidence="3 4" key="1">
    <citation type="submission" date="2016-06" db="EMBL/GenBank/DDBJ databases">
        <title>Evolution of pathogenesis and genome organization in the Tremellales.</title>
        <authorList>
            <person name="Cuomo C."/>
            <person name="Litvintseva A."/>
            <person name="Heitman J."/>
            <person name="Chen Y."/>
            <person name="Sun S."/>
            <person name="Springer D."/>
            <person name="Dromer F."/>
            <person name="Young S."/>
            <person name="Zeng Q."/>
            <person name="Chapman S."/>
            <person name="Gujja S."/>
            <person name="Saif S."/>
            <person name="Birren B."/>
        </authorList>
    </citation>
    <scope>NUCLEOTIDE SEQUENCE [LARGE SCALE GENOMIC DNA]</scope>
    <source>
        <strain evidence="3 4">CBS 7118</strain>
    </source>
</reference>
<dbReference type="PANTHER" id="PTHR48125:SF12">
    <property type="entry name" value="AT HOOK TRANSCRIPTION FACTOR FAMILY-RELATED"/>
    <property type="match status" value="1"/>
</dbReference>
<evidence type="ECO:0000259" key="2">
    <source>
        <dbReference type="PROSITE" id="PS51011"/>
    </source>
</evidence>
<keyword evidence="4" id="KW-1185">Reference proteome</keyword>